<dbReference type="InterPro" id="IPR027785">
    <property type="entry name" value="UvrD-like_helicase_C"/>
</dbReference>
<dbReference type="GO" id="GO:0005524">
    <property type="term" value="F:ATP binding"/>
    <property type="evidence" value="ECO:0007669"/>
    <property type="project" value="UniProtKB-KW"/>
</dbReference>
<evidence type="ECO:0000313" key="5">
    <source>
        <dbReference type="EMBL" id="CAB4569496.1"/>
    </source>
</evidence>
<feature type="domain" description="ATP-dependent RecD2 DNA helicase SH3" evidence="4">
    <location>
        <begin position="11"/>
        <end position="74"/>
    </location>
</feature>
<dbReference type="GO" id="GO:0006310">
    <property type="term" value="P:DNA recombination"/>
    <property type="evidence" value="ECO:0007669"/>
    <property type="project" value="TreeGrafter"/>
</dbReference>
<keyword evidence="1" id="KW-0547">Nucleotide-binding</keyword>
<dbReference type="Gene3D" id="3.40.50.300">
    <property type="entry name" value="P-loop containing nucleotide triphosphate hydrolases"/>
    <property type="match status" value="1"/>
</dbReference>
<reference evidence="5" key="1">
    <citation type="submission" date="2020-05" db="EMBL/GenBank/DDBJ databases">
        <authorList>
            <person name="Chiriac C."/>
            <person name="Salcher M."/>
            <person name="Ghai R."/>
            <person name="Kavagutti S V."/>
        </authorList>
    </citation>
    <scope>NUCLEOTIDE SEQUENCE</scope>
</reference>
<name>A0A6J6E177_9ZZZZ</name>
<dbReference type="GO" id="GO:0009338">
    <property type="term" value="C:exodeoxyribonuclease V complex"/>
    <property type="evidence" value="ECO:0007669"/>
    <property type="project" value="TreeGrafter"/>
</dbReference>
<dbReference type="InterPro" id="IPR027417">
    <property type="entry name" value="P-loop_NTPase"/>
</dbReference>
<dbReference type="Pfam" id="PF18335">
    <property type="entry name" value="SH3_13"/>
    <property type="match status" value="1"/>
</dbReference>
<dbReference type="PANTHER" id="PTHR43788">
    <property type="entry name" value="DNA2/NAM7 HELICASE FAMILY MEMBER"/>
    <property type="match status" value="1"/>
</dbReference>
<feature type="domain" description="UvrD-like helicase C-terminal" evidence="3">
    <location>
        <begin position="91"/>
        <end position="139"/>
    </location>
</feature>
<gene>
    <name evidence="5" type="ORF">UFOPK1591_01217</name>
</gene>
<proteinExistence type="predicted"/>
<dbReference type="PANTHER" id="PTHR43788:SF6">
    <property type="entry name" value="DNA HELICASE B"/>
    <property type="match status" value="1"/>
</dbReference>
<evidence type="ECO:0000259" key="4">
    <source>
        <dbReference type="Pfam" id="PF18335"/>
    </source>
</evidence>
<dbReference type="GO" id="GO:0017116">
    <property type="term" value="F:single-stranded DNA helicase activity"/>
    <property type="evidence" value="ECO:0007669"/>
    <property type="project" value="TreeGrafter"/>
</dbReference>
<dbReference type="SUPFAM" id="SSF52540">
    <property type="entry name" value="P-loop containing nucleoside triphosphate hydrolases"/>
    <property type="match status" value="1"/>
</dbReference>
<dbReference type="AlphaFoldDB" id="A0A6J6E177"/>
<dbReference type="Pfam" id="PF13538">
    <property type="entry name" value="UvrD_C_2"/>
    <property type="match status" value="1"/>
</dbReference>
<keyword evidence="2" id="KW-0067">ATP-binding</keyword>
<dbReference type="InterPro" id="IPR041451">
    <property type="entry name" value="RecD2_SH13"/>
</dbReference>
<dbReference type="EMBL" id="CAEZTD010000111">
    <property type="protein sequence ID" value="CAB4569496.1"/>
    <property type="molecule type" value="Genomic_DNA"/>
</dbReference>
<organism evidence="5">
    <name type="scientific">freshwater metagenome</name>
    <dbReference type="NCBI Taxonomy" id="449393"/>
    <lineage>
        <taxon>unclassified sequences</taxon>
        <taxon>metagenomes</taxon>
        <taxon>ecological metagenomes</taxon>
    </lineage>
</organism>
<protein>
    <submittedName>
        <fullName evidence="5">Unannotated protein</fullName>
    </submittedName>
</protein>
<accession>A0A6J6E177</accession>
<dbReference type="Gene3D" id="2.30.30.940">
    <property type="match status" value="1"/>
</dbReference>
<evidence type="ECO:0000256" key="2">
    <source>
        <dbReference type="ARBA" id="ARBA00022840"/>
    </source>
</evidence>
<dbReference type="InterPro" id="IPR050534">
    <property type="entry name" value="Coronavir_polyprotein_1ab"/>
</dbReference>
<dbReference type="CDD" id="cd18809">
    <property type="entry name" value="SF1_C_RecD"/>
    <property type="match status" value="1"/>
</dbReference>
<evidence type="ECO:0000259" key="3">
    <source>
        <dbReference type="Pfam" id="PF13538"/>
    </source>
</evidence>
<sequence length="181" mass="20548">MNRTELGVTNLNSRLQAALNPDKGQPSLERFGQSFRAGDRVLQTANDYKKHVFNGDLGRIEEINIEERVLRARFDGKLVEYDFGEVDELQLAYATSIHKSQGSEYPAVVIPLHTQHFLMLERNLLYTGLTRGKKLVCLVGSRRALNLAVGRTDDRQRCTALGMRLREALKTPDEGRTLEYD</sequence>
<evidence type="ECO:0000256" key="1">
    <source>
        <dbReference type="ARBA" id="ARBA00022741"/>
    </source>
</evidence>